<dbReference type="Gene3D" id="1.20.1560.10">
    <property type="entry name" value="ABC transporter type 1, transmembrane domain"/>
    <property type="match status" value="1"/>
</dbReference>
<dbReference type="GO" id="GO:0015421">
    <property type="term" value="F:ABC-type oligopeptide transporter activity"/>
    <property type="evidence" value="ECO:0007669"/>
    <property type="project" value="TreeGrafter"/>
</dbReference>
<dbReference type="GO" id="GO:0005743">
    <property type="term" value="C:mitochondrial inner membrane"/>
    <property type="evidence" value="ECO:0007669"/>
    <property type="project" value="TreeGrafter"/>
</dbReference>
<dbReference type="InterPro" id="IPR036640">
    <property type="entry name" value="ABC1_TM_sf"/>
</dbReference>
<dbReference type="AlphaFoldDB" id="A0A9D5H087"/>
<evidence type="ECO:0000256" key="8">
    <source>
        <dbReference type="ARBA" id="ARBA00023180"/>
    </source>
</evidence>
<dbReference type="Pfam" id="PF00005">
    <property type="entry name" value="ABC_tran"/>
    <property type="match status" value="1"/>
</dbReference>
<organism evidence="10 11">
    <name type="scientific">Pisum sativum</name>
    <name type="common">Garden pea</name>
    <name type="synonym">Lathyrus oleraceus</name>
    <dbReference type="NCBI Taxonomy" id="3888"/>
    <lineage>
        <taxon>Eukaryota</taxon>
        <taxon>Viridiplantae</taxon>
        <taxon>Streptophyta</taxon>
        <taxon>Embryophyta</taxon>
        <taxon>Tracheophyta</taxon>
        <taxon>Spermatophyta</taxon>
        <taxon>Magnoliopsida</taxon>
        <taxon>eudicotyledons</taxon>
        <taxon>Gunneridae</taxon>
        <taxon>Pentapetalae</taxon>
        <taxon>rosids</taxon>
        <taxon>fabids</taxon>
        <taxon>Fabales</taxon>
        <taxon>Fabaceae</taxon>
        <taxon>Papilionoideae</taxon>
        <taxon>50 kb inversion clade</taxon>
        <taxon>NPAAA clade</taxon>
        <taxon>Hologalegina</taxon>
        <taxon>IRL clade</taxon>
        <taxon>Fabeae</taxon>
        <taxon>Lathyrus</taxon>
    </lineage>
</organism>
<evidence type="ECO:0000259" key="9">
    <source>
        <dbReference type="Pfam" id="PF00005"/>
    </source>
</evidence>
<sequence>MAGQNGTQLSGGQKQRIAIARAIMKNPRVLLLDEATSALDAESERIVQEALEKIMFKRTTVVVAHRLTTIRNADTIAVVHQGKIVEEGAHDELIKDVDGAYSQLIRLQEGEKETQNFEADKSSHMLNSDMSRSSTRKNSLVMSISQRSSGRISQIGVEIEEPDIE</sequence>
<keyword evidence="8" id="KW-0325">Glycoprotein</keyword>
<dbReference type="Gene3D" id="3.40.50.300">
    <property type="entry name" value="P-loop containing nucleotide triphosphate hydrolases"/>
    <property type="match status" value="1"/>
</dbReference>
<feature type="non-terminal residue" evidence="10">
    <location>
        <position position="1"/>
    </location>
</feature>
<accession>A0A9D5H087</accession>
<keyword evidence="4" id="KW-0812">Transmembrane</keyword>
<keyword evidence="7" id="KW-0472">Membrane</keyword>
<comment type="caution">
    <text evidence="10">The sequence shown here is derived from an EMBL/GenBank/DDBJ whole genome shotgun (WGS) entry which is preliminary data.</text>
</comment>
<dbReference type="InterPro" id="IPR039421">
    <property type="entry name" value="Type_1_exporter"/>
</dbReference>
<feature type="domain" description="ABC transporter" evidence="9">
    <location>
        <begin position="4"/>
        <end position="37"/>
    </location>
</feature>
<gene>
    <name evidence="10" type="ORF">KIW84_015152</name>
</gene>
<proteinExistence type="inferred from homology"/>
<evidence type="ECO:0000313" key="11">
    <source>
        <dbReference type="Proteomes" id="UP001058974"/>
    </source>
</evidence>
<evidence type="ECO:0000313" key="10">
    <source>
        <dbReference type="EMBL" id="KAI5447586.1"/>
    </source>
</evidence>
<dbReference type="Gramene" id="Psat01G0515200-T2">
    <property type="protein sequence ID" value="KAI5447586.1"/>
    <property type="gene ID" value="KIW84_015152"/>
</dbReference>
<keyword evidence="5" id="KW-0677">Repeat</keyword>
<protein>
    <submittedName>
        <fullName evidence="10">ABC transporter B member 9, variant 2</fullName>
    </submittedName>
</protein>
<reference evidence="10 11" key="1">
    <citation type="journal article" date="2022" name="Nat. Genet.">
        <title>Improved pea reference genome and pan-genome highlight genomic features and evolutionary characteristics.</title>
        <authorList>
            <person name="Yang T."/>
            <person name="Liu R."/>
            <person name="Luo Y."/>
            <person name="Hu S."/>
            <person name="Wang D."/>
            <person name="Wang C."/>
            <person name="Pandey M.K."/>
            <person name="Ge S."/>
            <person name="Xu Q."/>
            <person name="Li N."/>
            <person name="Li G."/>
            <person name="Huang Y."/>
            <person name="Saxena R.K."/>
            <person name="Ji Y."/>
            <person name="Li M."/>
            <person name="Yan X."/>
            <person name="He Y."/>
            <person name="Liu Y."/>
            <person name="Wang X."/>
            <person name="Xiang C."/>
            <person name="Varshney R.K."/>
            <person name="Ding H."/>
            <person name="Gao S."/>
            <person name="Zong X."/>
        </authorList>
    </citation>
    <scope>NUCLEOTIDE SEQUENCE [LARGE SCALE GENOMIC DNA]</scope>
    <source>
        <strain evidence="10 11">cv. Zhongwan 6</strain>
    </source>
</reference>
<dbReference type="GO" id="GO:0005524">
    <property type="term" value="F:ATP binding"/>
    <property type="evidence" value="ECO:0007669"/>
    <property type="project" value="InterPro"/>
</dbReference>
<evidence type="ECO:0000256" key="4">
    <source>
        <dbReference type="ARBA" id="ARBA00022692"/>
    </source>
</evidence>
<dbReference type="GO" id="GO:0016887">
    <property type="term" value="F:ATP hydrolysis activity"/>
    <property type="evidence" value="ECO:0007669"/>
    <property type="project" value="InterPro"/>
</dbReference>
<evidence type="ECO:0000256" key="7">
    <source>
        <dbReference type="ARBA" id="ARBA00023136"/>
    </source>
</evidence>
<dbReference type="EMBL" id="JAMSHJ010000001">
    <property type="protein sequence ID" value="KAI5447586.1"/>
    <property type="molecule type" value="Genomic_DNA"/>
</dbReference>
<dbReference type="InterPro" id="IPR027417">
    <property type="entry name" value="P-loop_NTPase"/>
</dbReference>
<comment type="subcellular location">
    <subcellularLocation>
        <location evidence="1">Membrane</location>
        <topology evidence="1">Multi-pass membrane protein</topology>
    </subcellularLocation>
</comment>
<dbReference type="InterPro" id="IPR003439">
    <property type="entry name" value="ABC_transporter-like_ATP-bd"/>
</dbReference>
<dbReference type="GO" id="GO:0090374">
    <property type="term" value="P:oligopeptide export from mitochondrion"/>
    <property type="evidence" value="ECO:0007669"/>
    <property type="project" value="TreeGrafter"/>
</dbReference>
<dbReference type="SUPFAM" id="SSF52540">
    <property type="entry name" value="P-loop containing nucleoside triphosphate hydrolases"/>
    <property type="match status" value="1"/>
</dbReference>
<dbReference type="PANTHER" id="PTHR43394">
    <property type="entry name" value="ATP-DEPENDENT PERMEASE MDL1, MITOCHONDRIAL"/>
    <property type="match status" value="1"/>
</dbReference>
<evidence type="ECO:0000256" key="1">
    <source>
        <dbReference type="ARBA" id="ARBA00004141"/>
    </source>
</evidence>
<evidence type="ECO:0000256" key="2">
    <source>
        <dbReference type="ARBA" id="ARBA00007577"/>
    </source>
</evidence>
<keyword evidence="11" id="KW-1185">Reference proteome</keyword>
<comment type="similarity">
    <text evidence="2">Belongs to the ABC transporter superfamily. ABCB family. Multidrug resistance exporter (TC 3.A.1.201) subfamily.</text>
</comment>
<evidence type="ECO:0000256" key="3">
    <source>
        <dbReference type="ARBA" id="ARBA00022448"/>
    </source>
</evidence>
<evidence type="ECO:0000256" key="5">
    <source>
        <dbReference type="ARBA" id="ARBA00022737"/>
    </source>
</evidence>
<evidence type="ECO:0000256" key="6">
    <source>
        <dbReference type="ARBA" id="ARBA00022989"/>
    </source>
</evidence>
<keyword evidence="3" id="KW-0813">Transport</keyword>
<keyword evidence="6" id="KW-1133">Transmembrane helix</keyword>
<dbReference type="Proteomes" id="UP001058974">
    <property type="component" value="Chromosome 1"/>
</dbReference>
<name>A0A9D5H087_PEA</name>
<dbReference type="PANTHER" id="PTHR43394:SF16">
    <property type="entry name" value="ABC TRANSPORTER B FAMILY MEMBER 4-LIKE ISOFORM X1"/>
    <property type="match status" value="1"/>
</dbReference>